<evidence type="ECO:0000256" key="1">
    <source>
        <dbReference type="SAM" id="MobiDB-lite"/>
    </source>
</evidence>
<organism evidence="2">
    <name type="scientific">bioreactor metagenome</name>
    <dbReference type="NCBI Taxonomy" id="1076179"/>
    <lineage>
        <taxon>unclassified sequences</taxon>
        <taxon>metagenomes</taxon>
        <taxon>ecological metagenomes</taxon>
    </lineage>
</organism>
<proteinExistence type="predicted"/>
<dbReference type="EMBL" id="VSSQ01052309">
    <property type="protein sequence ID" value="MPN06408.1"/>
    <property type="molecule type" value="Genomic_DNA"/>
</dbReference>
<accession>A0A645EWI9</accession>
<name>A0A645EWI9_9ZZZZ</name>
<dbReference type="AlphaFoldDB" id="A0A645EWI9"/>
<feature type="region of interest" description="Disordered" evidence="1">
    <location>
        <begin position="153"/>
        <end position="183"/>
    </location>
</feature>
<sequence length="198" mass="22162">MIPWGMVISRSNFSRMEPSMPSSRRSNFIASLQSSRMTMLSPLITGIVLMRMSISRRPIRKLVRPSCGRRLSAMFSSPISLMREAMAGNCDRGALMISVRTPSTRQRTATLSSPGSMWMSEAPSSIARVKMSLTRRTIRASPAIERSIFSSSTSISSSSSPALWSLPVSRSRKARRTNRKRIPVFQVRRTKKDNCSRS</sequence>
<feature type="compositionally biased region" description="Basic residues" evidence="1">
    <location>
        <begin position="170"/>
        <end position="182"/>
    </location>
</feature>
<comment type="caution">
    <text evidence="2">The sequence shown here is derived from an EMBL/GenBank/DDBJ whole genome shotgun (WGS) entry which is preliminary data.</text>
</comment>
<reference evidence="2" key="1">
    <citation type="submission" date="2019-08" db="EMBL/GenBank/DDBJ databases">
        <authorList>
            <person name="Kucharzyk K."/>
            <person name="Murdoch R.W."/>
            <person name="Higgins S."/>
            <person name="Loffler F."/>
        </authorList>
    </citation>
    <scope>NUCLEOTIDE SEQUENCE</scope>
</reference>
<gene>
    <name evidence="2" type="ORF">SDC9_153664</name>
</gene>
<evidence type="ECO:0000313" key="2">
    <source>
        <dbReference type="EMBL" id="MPN06408.1"/>
    </source>
</evidence>
<protein>
    <submittedName>
        <fullName evidence="2">Uncharacterized protein</fullName>
    </submittedName>
</protein>